<evidence type="ECO:0000313" key="9">
    <source>
        <dbReference type="EMBL" id="KAF6296909.1"/>
    </source>
</evidence>
<dbReference type="PANTHER" id="PTHR10283:SF82">
    <property type="entry name" value="SOLUTE CARRIER FAMILY 13 MEMBER 2"/>
    <property type="match status" value="1"/>
</dbReference>
<keyword evidence="3 8" id="KW-0812">Transmembrane</keyword>
<dbReference type="GO" id="GO:0015141">
    <property type="term" value="F:succinate transmembrane transporter activity"/>
    <property type="evidence" value="ECO:0007669"/>
    <property type="project" value="TreeGrafter"/>
</dbReference>
<evidence type="ECO:0000256" key="5">
    <source>
        <dbReference type="ARBA" id="ARBA00023053"/>
    </source>
</evidence>
<comment type="subcellular location">
    <subcellularLocation>
        <location evidence="1">Membrane</location>
        <topology evidence="1">Multi-pass membrane protein</topology>
    </subcellularLocation>
</comment>
<evidence type="ECO:0000256" key="2">
    <source>
        <dbReference type="ARBA" id="ARBA00006772"/>
    </source>
</evidence>
<keyword evidence="4 8" id="KW-1133">Transmembrane helix</keyword>
<feature type="transmembrane region" description="Helical" evidence="8">
    <location>
        <begin position="151"/>
        <end position="169"/>
    </location>
</feature>
<dbReference type="EMBL" id="JABWUV010000017">
    <property type="protein sequence ID" value="KAF6296909.1"/>
    <property type="molecule type" value="Genomic_DNA"/>
</dbReference>
<evidence type="ECO:0000256" key="4">
    <source>
        <dbReference type="ARBA" id="ARBA00022989"/>
    </source>
</evidence>
<dbReference type="InterPro" id="IPR001898">
    <property type="entry name" value="SLC13A/DASS"/>
</dbReference>
<dbReference type="Proteomes" id="UP000527355">
    <property type="component" value="Unassembled WGS sequence"/>
</dbReference>
<feature type="transmembrane region" description="Helical" evidence="8">
    <location>
        <begin position="202"/>
        <end position="219"/>
    </location>
</feature>
<feature type="transmembrane region" description="Helical" evidence="8">
    <location>
        <begin position="112"/>
        <end position="131"/>
    </location>
</feature>
<proteinExistence type="inferred from homology"/>
<keyword evidence="5" id="KW-0915">Sodium</keyword>
<keyword evidence="7" id="KW-0406">Ion transport</keyword>
<dbReference type="GO" id="GO:0017153">
    <property type="term" value="F:sodium:dicarboxylate symporter activity"/>
    <property type="evidence" value="ECO:0007669"/>
    <property type="project" value="TreeGrafter"/>
</dbReference>
<evidence type="ECO:0000256" key="6">
    <source>
        <dbReference type="ARBA" id="ARBA00023136"/>
    </source>
</evidence>
<keyword evidence="10" id="KW-1185">Reference proteome</keyword>
<feature type="transmembrane region" description="Helical" evidence="8">
    <location>
        <begin position="292"/>
        <end position="314"/>
    </location>
</feature>
<dbReference type="PANTHER" id="PTHR10283">
    <property type="entry name" value="SOLUTE CARRIER FAMILY 13 MEMBER"/>
    <property type="match status" value="1"/>
</dbReference>
<accession>A0A7J7T870</accession>
<keyword evidence="7" id="KW-0739">Sodium transport</keyword>
<comment type="caution">
    <text evidence="9">The sequence shown here is derived from an EMBL/GenBank/DDBJ whole genome shotgun (WGS) entry which is preliminary data.</text>
</comment>
<reference evidence="9 10" key="1">
    <citation type="journal article" date="2020" name="Nature">
        <title>Six reference-quality genomes reveal evolution of bat adaptations.</title>
        <authorList>
            <person name="Jebb D."/>
            <person name="Huang Z."/>
            <person name="Pippel M."/>
            <person name="Hughes G.M."/>
            <person name="Lavrichenko K."/>
            <person name="Devanna P."/>
            <person name="Winkler S."/>
            <person name="Jermiin L.S."/>
            <person name="Skirmuntt E.C."/>
            <person name="Katzourakis A."/>
            <person name="Burkitt-Gray L."/>
            <person name="Ray D.A."/>
            <person name="Sullivan K.A.M."/>
            <person name="Roscito J.G."/>
            <person name="Kirilenko B.M."/>
            <person name="Davalos L.M."/>
            <person name="Corthals A.P."/>
            <person name="Power M.L."/>
            <person name="Jones G."/>
            <person name="Ransome R.D."/>
            <person name="Dechmann D.K.N."/>
            <person name="Locatelli A.G."/>
            <person name="Puechmaille S.J."/>
            <person name="Fedrigo O."/>
            <person name="Jarvis E.D."/>
            <person name="Hiller M."/>
            <person name="Vernes S.C."/>
            <person name="Myers E.W."/>
            <person name="Teeling E.C."/>
        </authorList>
    </citation>
    <scope>NUCLEOTIDE SEQUENCE [LARGE SCALE GENOMIC DNA]</scope>
    <source>
        <strain evidence="9">MMyoMyo1</strain>
        <tissue evidence="9">Flight muscle</tissue>
    </source>
</reference>
<dbReference type="GO" id="GO:0005886">
    <property type="term" value="C:plasma membrane"/>
    <property type="evidence" value="ECO:0007669"/>
    <property type="project" value="TreeGrafter"/>
</dbReference>
<dbReference type="GO" id="GO:0015139">
    <property type="term" value="F:alpha-ketoglutarate transmembrane transporter activity"/>
    <property type="evidence" value="ECO:0007669"/>
    <property type="project" value="TreeGrafter"/>
</dbReference>
<gene>
    <name evidence="9" type="ORF">mMyoMyo1_017559</name>
</gene>
<evidence type="ECO:0000256" key="7">
    <source>
        <dbReference type="ARBA" id="ARBA00023201"/>
    </source>
</evidence>
<dbReference type="AlphaFoldDB" id="A0A7J7T870"/>
<feature type="transmembrane region" description="Helical" evidence="8">
    <location>
        <begin position="239"/>
        <end position="255"/>
    </location>
</feature>
<protein>
    <submittedName>
        <fullName evidence="9">Solute carrier family 13 member 2</fullName>
    </submittedName>
</protein>
<feature type="transmembrane region" description="Helical" evidence="8">
    <location>
        <begin position="267"/>
        <end position="286"/>
    </location>
</feature>
<keyword evidence="6 8" id="KW-0472">Membrane</keyword>
<keyword evidence="7" id="KW-0813">Transport</keyword>
<evidence type="ECO:0000256" key="3">
    <source>
        <dbReference type="ARBA" id="ARBA00022692"/>
    </source>
</evidence>
<dbReference type="GO" id="GO:0071285">
    <property type="term" value="P:cellular response to lithium ion"/>
    <property type="evidence" value="ECO:0007669"/>
    <property type="project" value="TreeGrafter"/>
</dbReference>
<comment type="similarity">
    <text evidence="2">Belongs to the SLC13A/DASS transporter (TC 2.A.47) family. NADC subfamily.</text>
</comment>
<name>A0A7J7T870_MYOMY</name>
<dbReference type="VEuPathDB" id="HostDB:GeneID_118672379"/>
<dbReference type="GO" id="GO:0015138">
    <property type="term" value="F:fumarate transmembrane transporter activity"/>
    <property type="evidence" value="ECO:0007669"/>
    <property type="project" value="TreeGrafter"/>
</dbReference>
<dbReference type="Pfam" id="PF00939">
    <property type="entry name" value="Na_sulph_symp"/>
    <property type="match status" value="1"/>
</dbReference>
<evidence type="ECO:0000313" key="10">
    <source>
        <dbReference type="Proteomes" id="UP000527355"/>
    </source>
</evidence>
<organism evidence="9 10">
    <name type="scientific">Myotis myotis</name>
    <name type="common">Greater mouse-eared bat</name>
    <name type="synonym">Vespertilio myotis</name>
    <dbReference type="NCBI Taxonomy" id="51298"/>
    <lineage>
        <taxon>Eukaryota</taxon>
        <taxon>Metazoa</taxon>
        <taxon>Chordata</taxon>
        <taxon>Craniata</taxon>
        <taxon>Vertebrata</taxon>
        <taxon>Euteleostomi</taxon>
        <taxon>Mammalia</taxon>
        <taxon>Eutheria</taxon>
        <taxon>Laurasiatheria</taxon>
        <taxon>Chiroptera</taxon>
        <taxon>Yangochiroptera</taxon>
        <taxon>Vespertilionidae</taxon>
        <taxon>Myotis</taxon>
    </lineage>
</organism>
<feature type="transmembrane region" description="Helical" evidence="8">
    <location>
        <begin position="326"/>
        <end position="348"/>
    </location>
</feature>
<evidence type="ECO:0000256" key="1">
    <source>
        <dbReference type="ARBA" id="ARBA00004141"/>
    </source>
</evidence>
<sequence>MEQGQAWGPPTPTCLFLRTPSPQVFSSSSRNGWSQGLSVTPLRRPLQPQPFHHSEAPVPRPAGLVQGPQELPCPSPCSFRKNFGMGEEARAQQQAAVRVIQTEHRRLGPMTFAEMAVTFLFVLLVILWFTREPGFFPGWGNLAFSNNQGESIVSDGTVAIFMGIIMFIVPSKIPGLTPNPEKPGKLKAPPALLNWKTVNEKMPWNIVFLLGGGFALAKGSAESGLSEWLGDKLTPLQSVPPPAIVCILCLLVAIFTECTSNVATTTLFLPILASMAKAICLNPLYVMLPCTLAASLAFMLPVATPPNAIAFSFGGIKVSDMVRAGFLLNILGVLVIMLAINTWSIPIFDLNTFPSWALTNATHCLANATAPGP</sequence>
<evidence type="ECO:0000256" key="8">
    <source>
        <dbReference type="SAM" id="Phobius"/>
    </source>
</evidence>